<comment type="caution">
    <text evidence="1">The sequence shown here is derived from an EMBL/GenBank/DDBJ whole genome shotgun (WGS) entry which is preliminary data.</text>
</comment>
<organism evidence="1 2">
    <name type="scientific">Fuscibacter oryzae</name>
    <dbReference type="NCBI Taxonomy" id="2803939"/>
    <lineage>
        <taxon>Bacteria</taxon>
        <taxon>Pseudomonadati</taxon>
        <taxon>Pseudomonadota</taxon>
        <taxon>Alphaproteobacteria</taxon>
        <taxon>Rhodobacterales</taxon>
        <taxon>Paracoccaceae</taxon>
        <taxon>Fuscibacter</taxon>
    </lineage>
</organism>
<dbReference type="Gene3D" id="3.40.50.300">
    <property type="entry name" value="P-loop containing nucleotide triphosphate hydrolases"/>
    <property type="match status" value="1"/>
</dbReference>
<reference evidence="1" key="1">
    <citation type="submission" date="2021-01" db="EMBL/GenBank/DDBJ databases">
        <title>Genome seq and assembly of Tabrizicola sp. KVB23.</title>
        <authorList>
            <person name="Chhetri G."/>
        </authorList>
    </citation>
    <scope>NUCLEOTIDE SEQUENCE</scope>
    <source>
        <strain evidence="1">KVB23</strain>
    </source>
</reference>
<dbReference type="InterPro" id="IPR050678">
    <property type="entry name" value="DNA_Partitioning_ATPase"/>
</dbReference>
<dbReference type="PANTHER" id="PTHR13696:SF96">
    <property type="entry name" value="COBQ_COBB_MIND_PARA NUCLEOTIDE BINDING DOMAIN-CONTAINING PROTEIN"/>
    <property type="match status" value="1"/>
</dbReference>
<dbReference type="PANTHER" id="PTHR13696">
    <property type="entry name" value="P-LOOP CONTAINING NUCLEOSIDE TRIPHOSPHATE HYDROLASE"/>
    <property type="match status" value="1"/>
</dbReference>
<dbReference type="CDD" id="cd02042">
    <property type="entry name" value="ParAB_family"/>
    <property type="match status" value="1"/>
</dbReference>
<dbReference type="AlphaFoldDB" id="A0A8J7MSH9"/>
<protein>
    <submittedName>
        <fullName evidence="1">ParA family protein</fullName>
    </submittedName>
</protein>
<accession>A0A8J7MSH9</accession>
<sequence>MTQVITIVQTKGGSGKTTTAMLLASAALDAGRRVTLIDGDVNAQLGRWRDSFELAAWETIKKPAWPDALSIQSPPASVEGLMALLDEQEARGVDLVVIDTRPGTHTDTEDFCLISDLVLIPARPVFAEWEMTHRAVLWMDDLRASIAEGERFPAVRVLVMDAGPKIIDAATREGGLSLLPKRDQDVLVEILRLDHLDVIVPHSKILEQMGFHGPLGPAAAANARAPGGRLVADAITRQLEVARLILAGVDEVVPD</sequence>
<dbReference type="EMBL" id="JAESVP010000008">
    <property type="protein sequence ID" value="MBL4929523.1"/>
    <property type="molecule type" value="Genomic_DNA"/>
</dbReference>
<dbReference type="RefSeq" id="WP_202662052.1">
    <property type="nucleotide sequence ID" value="NZ_JAESVP010000008.1"/>
</dbReference>
<dbReference type="SUPFAM" id="SSF52540">
    <property type="entry name" value="P-loop containing nucleoside triphosphate hydrolases"/>
    <property type="match status" value="1"/>
</dbReference>
<dbReference type="InterPro" id="IPR027417">
    <property type="entry name" value="P-loop_NTPase"/>
</dbReference>
<keyword evidence="2" id="KW-1185">Reference proteome</keyword>
<gene>
    <name evidence="1" type="ORF">JI744_15570</name>
</gene>
<evidence type="ECO:0000313" key="1">
    <source>
        <dbReference type="EMBL" id="MBL4929523.1"/>
    </source>
</evidence>
<dbReference type="InterPro" id="IPR009744">
    <property type="entry name" value="VirC1"/>
</dbReference>
<dbReference type="Proteomes" id="UP000619033">
    <property type="component" value="Unassembled WGS sequence"/>
</dbReference>
<dbReference type="Pfam" id="PF07015">
    <property type="entry name" value="VirC1"/>
    <property type="match status" value="1"/>
</dbReference>
<proteinExistence type="predicted"/>
<evidence type="ECO:0000313" key="2">
    <source>
        <dbReference type="Proteomes" id="UP000619033"/>
    </source>
</evidence>
<name>A0A8J7MSH9_9RHOB</name>